<organism evidence="1">
    <name type="scientific">bioreactor metagenome</name>
    <dbReference type="NCBI Taxonomy" id="1076179"/>
    <lineage>
        <taxon>unclassified sequences</taxon>
        <taxon>metagenomes</taxon>
        <taxon>ecological metagenomes</taxon>
    </lineage>
</organism>
<accession>A0A645J9B0</accession>
<dbReference type="AlphaFoldDB" id="A0A645J9B0"/>
<proteinExistence type="predicted"/>
<reference evidence="1" key="1">
    <citation type="submission" date="2019-08" db="EMBL/GenBank/DDBJ databases">
        <authorList>
            <person name="Kucharzyk K."/>
            <person name="Murdoch R.W."/>
            <person name="Higgins S."/>
            <person name="Loffler F."/>
        </authorList>
    </citation>
    <scope>NUCLEOTIDE SEQUENCE</scope>
</reference>
<protein>
    <submittedName>
        <fullName evidence="1">Uncharacterized protein</fullName>
    </submittedName>
</protein>
<gene>
    <name evidence="1" type="ORF">SDC9_207414</name>
</gene>
<comment type="caution">
    <text evidence="1">The sequence shown here is derived from an EMBL/GenBank/DDBJ whole genome shotgun (WGS) entry which is preliminary data.</text>
</comment>
<dbReference type="EMBL" id="VSSQ01133990">
    <property type="protein sequence ID" value="MPN59692.1"/>
    <property type="molecule type" value="Genomic_DNA"/>
</dbReference>
<sequence>MPVPGQFIHDVKYPRSYSEGRFFAEPHAVSDLVGSYETDAENIDSEPVWIFLKHMDRGAPIMPEYPECVTCSDAVALKEEHDPTHLSLFKPCLMYGRCLLLPDTFNIKQLFRLGIQYLKSISPEK</sequence>
<evidence type="ECO:0000313" key="1">
    <source>
        <dbReference type="EMBL" id="MPN59692.1"/>
    </source>
</evidence>
<name>A0A645J9B0_9ZZZZ</name>